<name>A0ABN0YL78_9ACTN</name>
<dbReference type="RefSeq" id="WP_344022352.1">
    <property type="nucleotide sequence ID" value="NZ_BAAABX010000020.1"/>
</dbReference>
<comment type="caution">
    <text evidence="2">The sequence shown here is derived from an EMBL/GenBank/DDBJ whole genome shotgun (WGS) entry which is preliminary data.</text>
</comment>
<feature type="chain" id="PRO_5045397490" description="Secreted protein" evidence="1">
    <location>
        <begin position="24"/>
        <end position="135"/>
    </location>
</feature>
<evidence type="ECO:0000313" key="3">
    <source>
        <dbReference type="Proteomes" id="UP001500879"/>
    </source>
</evidence>
<sequence length="135" mass="13567">MKRPGRLIVGAAALVLATGGAFAVSSATAEAGPGARTLSGTTYWAKVSAEGTLLGGSGITGVNHWGGGRYNLYTSFGLDSCALTGTLNTKGGQDPGPGNSSVLVGEVYSNTLFVRTATPSSVDDDRPFSLVIVCP</sequence>
<reference evidence="2 3" key="1">
    <citation type="journal article" date="2019" name="Int. J. Syst. Evol. Microbiol.">
        <title>The Global Catalogue of Microorganisms (GCM) 10K type strain sequencing project: providing services to taxonomists for standard genome sequencing and annotation.</title>
        <authorList>
            <consortium name="The Broad Institute Genomics Platform"/>
            <consortium name="The Broad Institute Genome Sequencing Center for Infectious Disease"/>
            <person name="Wu L."/>
            <person name="Ma J."/>
        </authorList>
    </citation>
    <scope>NUCLEOTIDE SEQUENCE [LARGE SCALE GENOMIC DNA]</scope>
    <source>
        <strain evidence="2 3">JCM 4788</strain>
    </source>
</reference>
<accession>A0ABN0YL78</accession>
<keyword evidence="1" id="KW-0732">Signal</keyword>
<dbReference type="Proteomes" id="UP001500879">
    <property type="component" value="Unassembled WGS sequence"/>
</dbReference>
<proteinExistence type="predicted"/>
<evidence type="ECO:0008006" key="4">
    <source>
        <dbReference type="Google" id="ProtNLM"/>
    </source>
</evidence>
<gene>
    <name evidence="2" type="ORF">GCM10010357_20650</name>
</gene>
<evidence type="ECO:0000256" key="1">
    <source>
        <dbReference type="SAM" id="SignalP"/>
    </source>
</evidence>
<organism evidence="2 3">
    <name type="scientific">Streptomyces luteireticuli</name>
    <dbReference type="NCBI Taxonomy" id="173858"/>
    <lineage>
        <taxon>Bacteria</taxon>
        <taxon>Bacillati</taxon>
        <taxon>Actinomycetota</taxon>
        <taxon>Actinomycetes</taxon>
        <taxon>Kitasatosporales</taxon>
        <taxon>Streptomycetaceae</taxon>
        <taxon>Streptomyces</taxon>
    </lineage>
</organism>
<evidence type="ECO:0000313" key="2">
    <source>
        <dbReference type="EMBL" id="GAA0399436.1"/>
    </source>
</evidence>
<keyword evidence="3" id="KW-1185">Reference proteome</keyword>
<feature type="signal peptide" evidence="1">
    <location>
        <begin position="1"/>
        <end position="23"/>
    </location>
</feature>
<dbReference type="EMBL" id="BAAABX010000020">
    <property type="protein sequence ID" value="GAA0399436.1"/>
    <property type="molecule type" value="Genomic_DNA"/>
</dbReference>
<protein>
    <recommendedName>
        <fullName evidence="4">Secreted protein</fullName>
    </recommendedName>
</protein>